<evidence type="ECO:0000313" key="3">
    <source>
        <dbReference type="Proteomes" id="UP000019063"/>
    </source>
</evidence>
<keyword evidence="3" id="KW-1185">Reference proteome</keyword>
<dbReference type="RefSeq" id="WP_043846295.1">
    <property type="nucleotide sequence ID" value="NZ_AQQW01000012.1"/>
</dbReference>
<dbReference type="eggNOG" id="COG5654">
    <property type="taxonomic scope" value="Bacteria"/>
</dbReference>
<dbReference type="Proteomes" id="UP000019063">
    <property type="component" value="Unassembled WGS sequence"/>
</dbReference>
<sequence>MRLATTLYRALNPYWAYRPLSGEGASRLGGRFNARGRPALYFATSVAGAILETNQAGTLMPTTLVAVEADLSPVFDATDAAALAAHGITPATLALPDWAVVMGREGRAPTQDFAEAVIAAGHPAMIVPSYAPGAGPEARNVVVWTWSDAAPTLLRVLDPAARLSWPPAEPEG</sequence>
<dbReference type="EMBL" id="AQQW01000012">
    <property type="protein sequence ID" value="ETW11410.1"/>
    <property type="molecule type" value="Genomic_DNA"/>
</dbReference>
<comment type="caution">
    <text evidence="2">The sequence shown here is derived from an EMBL/GenBank/DDBJ whole genome shotgun (WGS) entry which is preliminary data.</text>
</comment>
<name>W4HHH2_9RHOB</name>
<dbReference type="Pfam" id="PF08808">
    <property type="entry name" value="RES"/>
    <property type="match status" value="1"/>
</dbReference>
<evidence type="ECO:0000259" key="1">
    <source>
        <dbReference type="SMART" id="SM00953"/>
    </source>
</evidence>
<organism evidence="2 3">
    <name type="scientific">Roseivivax marinus</name>
    <dbReference type="NCBI Taxonomy" id="1379903"/>
    <lineage>
        <taxon>Bacteria</taxon>
        <taxon>Pseudomonadati</taxon>
        <taxon>Pseudomonadota</taxon>
        <taxon>Alphaproteobacteria</taxon>
        <taxon>Rhodobacterales</taxon>
        <taxon>Roseobacteraceae</taxon>
        <taxon>Roseivivax</taxon>
    </lineage>
</organism>
<gene>
    <name evidence="2" type="ORF">ATO8_17105</name>
</gene>
<reference evidence="2 3" key="1">
    <citation type="journal article" date="2014" name="Antonie Van Leeuwenhoek">
        <title>Roseivivax atlanticus sp. nov., isolated from surface seawater of the Atlantic Ocean.</title>
        <authorList>
            <person name="Li G."/>
            <person name="Lai Q."/>
            <person name="Liu X."/>
            <person name="Sun F."/>
            <person name="Shao Z."/>
        </authorList>
    </citation>
    <scope>NUCLEOTIDE SEQUENCE [LARGE SCALE GENOMIC DNA]</scope>
    <source>
        <strain evidence="2 3">22II-s10s</strain>
    </source>
</reference>
<accession>W4HHH2</accession>
<proteinExistence type="predicted"/>
<dbReference type="SMART" id="SM00953">
    <property type="entry name" value="RES"/>
    <property type="match status" value="1"/>
</dbReference>
<dbReference type="STRING" id="1379903.ATO8_17105"/>
<feature type="domain" description="RES" evidence="1">
    <location>
        <begin position="19"/>
        <end position="160"/>
    </location>
</feature>
<protein>
    <recommendedName>
        <fullName evidence="1">RES domain-containing protein</fullName>
    </recommendedName>
</protein>
<evidence type="ECO:0000313" key="2">
    <source>
        <dbReference type="EMBL" id="ETW11410.1"/>
    </source>
</evidence>
<dbReference type="AlphaFoldDB" id="W4HHH2"/>
<dbReference type="InterPro" id="IPR014914">
    <property type="entry name" value="RES_dom"/>
</dbReference>